<dbReference type="AlphaFoldDB" id="A0A6G0WM31"/>
<evidence type="ECO:0000256" key="5">
    <source>
        <dbReference type="ARBA" id="ARBA00022801"/>
    </source>
</evidence>
<gene>
    <name evidence="13" type="ORF">Ae201684_013747</name>
</gene>
<keyword evidence="9" id="KW-0539">Nucleus</keyword>
<keyword evidence="5" id="KW-0378">Hydrolase</keyword>
<dbReference type="SMART" id="SM00248">
    <property type="entry name" value="ANK"/>
    <property type="match status" value="3"/>
</dbReference>
<keyword evidence="8" id="KW-0804">Transcription</keyword>
<feature type="region of interest" description="Disordered" evidence="11">
    <location>
        <begin position="623"/>
        <end position="648"/>
    </location>
</feature>
<dbReference type="InterPro" id="IPR002110">
    <property type="entry name" value="Ankyrin_rpt"/>
</dbReference>
<organism evidence="13 14">
    <name type="scientific">Aphanomyces euteiches</name>
    <dbReference type="NCBI Taxonomy" id="100861"/>
    <lineage>
        <taxon>Eukaryota</taxon>
        <taxon>Sar</taxon>
        <taxon>Stramenopiles</taxon>
        <taxon>Oomycota</taxon>
        <taxon>Saprolegniomycetes</taxon>
        <taxon>Saprolegniales</taxon>
        <taxon>Verrucalvaceae</taxon>
        <taxon>Aphanomyces</taxon>
    </lineage>
</organism>
<evidence type="ECO:0000313" key="13">
    <source>
        <dbReference type="EMBL" id="KAF0728382.1"/>
    </source>
</evidence>
<dbReference type="SUPFAM" id="SSF48403">
    <property type="entry name" value="Ankyrin repeat"/>
    <property type="match status" value="1"/>
</dbReference>
<evidence type="ECO:0000256" key="2">
    <source>
        <dbReference type="ARBA" id="ARBA00007738"/>
    </source>
</evidence>
<evidence type="ECO:0000256" key="3">
    <source>
        <dbReference type="ARBA" id="ARBA00012111"/>
    </source>
</evidence>
<dbReference type="PANTHER" id="PTHR10625">
    <property type="entry name" value="HISTONE DEACETYLASE HDAC1-RELATED"/>
    <property type="match status" value="1"/>
</dbReference>
<dbReference type="GO" id="GO:0000118">
    <property type="term" value="C:histone deacetylase complex"/>
    <property type="evidence" value="ECO:0007669"/>
    <property type="project" value="TreeGrafter"/>
</dbReference>
<reference evidence="13 14" key="1">
    <citation type="submission" date="2019-07" db="EMBL/GenBank/DDBJ databases">
        <title>Genomics analysis of Aphanomyces spp. identifies a new class of oomycete effector associated with host adaptation.</title>
        <authorList>
            <person name="Gaulin E."/>
        </authorList>
    </citation>
    <scope>NUCLEOTIDE SEQUENCE [LARGE SCALE GENOMIC DNA]</scope>
    <source>
        <strain evidence="13 14">ATCC 201684</strain>
    </source>
</reference>
<dbReference type="Gene3D" id="1.25.40.20">
    <property type="entry name" value="Ankyrin repeat-containing domain"/>
    <property type="match status" value="1"/>
</dbReference>
<keyword evidence="7" id="KW-0805">Transcription regulation</keyword>
<dbReference type="InterPro" id="IPR023696">
    <property type="entry name" value="Ureohydrolase_dom_sf"/>
</dbReference>
<dbReference type="Pfam" id="PF12796">
    <property type="entry name" value="Ank_2"/>
    <property type="match status" value="1"/>
</dbReference>
<dbReference type="InterPro" id="IPR036770">
    <property type="entry name" value="Ankyrin_rpt-contain_sf"/>
</dbReference>
<dbReference type="GO" id="GO:0005737">
    <property type="term" value="C:cytoplasm"/>
    <property type="evidence" value="ECO:0007669"/>
    <property type="project" value="TreeGrafter"/>
</dbReference>
<dbReference type="InterPro" id="IPR023801">
    <property type="entry name" value="His_deacetylse_dom"/>
</dbReference>
<accession>A0A6G0WM31</accession>
<dbReference type="SUPFAM" id="SSF52768">
    <property type="entry name" value="Arginase/deacetylase"/>
    <property type="match status" value="1"/>
</dbReference>
<dbReference type="PRINTS" id="PR01270">
    <property type="entry name" value="HDASUPER"/>
</dbReference>
<dbReference type="GO" id="GO:0141221">
    <property type="term" value="F:histone deacetylase activity, hydrolytic mechanism"/>
    <property type="evidence" value="ECO:0007669"/>
    <property type="project" value="UniProtKB-EC"/>
</dbReference>
<evidence type="ECO:0000256" key="4">
    <source>
        <dbReference type="ARBA" id="ARBA00022491"/>
    </source>
</evidence>
<evidence type="ECO:0000256" key="8">
    <source>
        <dbReference type="ARBA" id="ARBA00023163"/>
    </source>
</evidence>
<evidence type="ECO:0000313" key="14">
    <source>
        <dbReference type="Proteomes" id="UP000481153"/>
    </source>
</evidence>
<keyword evidence="10" id="KW-0040">ANK repeat</keyword>
<dbReference type="EMBL" id="VJMJ01000178">
    <property type="protein sequence ID" value="KAF0728382.1"/>
    <property type="molecule type" value="Genomic_DNA"/>
</dbReference>
<keyword evidence="6" id="KW-0156">Chromatin regulator</keyword>
<evidence type="ECO:0000259" key="12">
    <source>
        <dbReference type="Pfam" id="PF00850"/>
    </source>
</evidence>
<feature type="repeat" description="ANK" evidence="10">
    <location>
        <begin position="188"/>
        <end position="220"/>
    </location>
</feature>
<evidence type="ECO:0000256" key="1">
    <source>
        <dbReference type="ARBA" id="ARBA00004123"/>
    </source>
</evidence>
<feature type="repeat" description="ANK" evidence="10">
    <location>
        <begin position="115"/>
        <end position="153"/>
    </location>
</feature>
<dbReference type="InterPro" id="IPR000286">
    <property type="entry name" value="HDACs"/>
</dbReference>
<sequence>MTSDRLRPIMTTSLTVPGSSSRNNTPRDIPTAIPALKRRVSFTNHGDPDQPIPDKLEDLLEADNVRERPKQQMPPVPRTQETQLQQACQAFDVNRVLSLLQQPPTIESINAVSYDGYTSLFLACTARDDQFAASRVIVEELLRRGASIDIPDGTGCTVLHLSATFGNAGVLGLLLHDPLRVDVVCRSDGETPLHRACRFGHLHCIRLLLEHGASLQATSHALVTPVDVAGLSSTDRDGVFACLAAVQPSIKTLVLHHPDCHDHVTTATHQESPQRIDGILGRLRPFHLLLDVSSDFPFATLAAVRRVHSAKYIDTLKSLHHHVQTNANGVIVLTPRIQVAVQGTALDQAKQDAICDTNFSRGTLKAALRAAGSVCHAIQSVVLGRHRNAFCVVRPPGHHAGWSGLLKDAVSCGFCILNNIMIGAQYALDTFPHVVKKVAIVDFDAHHGNGTQDILEHLPRHNHILFVSLHLYADGFYPGSGHSHDLARNIYNFPLPPVWSASAKEKGSTAFRSRITSVVLPLLAAFQPDLILVSAGFDGCHHDIGNKQHGQRDGAIGLDLTPGDFYWATTQLKQLANVCCQGRLVSVLEGGYGRRNEQGDGLDLDVLQESAAAHVQALTGQTLSWVAPPPTPPRTSGRAVKRRRKELD</sequence>
<name>A0A6G0WM31_9STRA</name>
<protein>
    <recommendedName>
        <fullName evidence="3">histone deacetylase</fullName>
        <ecNumber evidence="3">3.5.1.98</ecNumber>
    </recommendedName>
</protein>
<dbReference type="PANTHER" id="PTHR10625:SF5">
    <property type="entry name" value="HISTONE DEACETYLASE"/>
    <property type="match status" value="1"/>
</dbReference>
<comment type="subcellular location">
    <subcellularLocation>
        <location evidence="1">Nucleus</location>
    </subcellularLocation>
</comment>
<dbReference type="PROSITE" id="PS50297">
    <property type="entry name" value="ANK_REP_REGION"/>
    <property type="match status" value="1"/>
</dbReference>
<evidence type="ECO:0000256" key="9">
    <source>
        <dbReference type="ARBA" id="ARBA00023242"/>
    </source>
</evidence>
<dbReference type="PROSITE" id="PS50088">
    <property type="entry name" value="ANK_REPEAT"/>
    <property type="match status" value="2"/>
</dbReference>
<keyword evidence="4" id="KW-0678">Repressor</keyword>
<feature type="domain" description="Histone deacetylase" evidence="12">
    <location>
        <begin position="269"/>
        <end position="595"/>
    </location>
</feature>
<dbReference type="EC" id="3.5.1.98" evidence="3"/>
<evidence type="ECO:0000256" key="7">
    <source>
        <dbReference type="ARBA" id="ARBA00023015"/>
    </source>
</evidence>
<proteinExistence type="inferred from homology"/>
<comment type="similarity">
    <text evidence="2">Belongs to the histone deacetylase family. HD type 2 subfamily.</text>
</comment>
<dbReference type="GO" id="GO:0040029">
    <property type="term" value="P:epigenetic regulation of gene expression"/>
    <property type="evidence" value="ECO:0007669"/>
    <property type="project" value="TreeGrafter"/>
</dbReference>
<dbReference type="Pfam" id="PF00850">
    <property type="entry name" value="Hist_deacetyl"/>
    <property type="match status" value="1"/>
</dbReference>
<dbReference type="Gene3D" id="3.40.800.20">
    <property type="entry name" value="Histone deacetylase domain"/>
    <property type="match status" value="1"/>
</dbReference>
<evidence type="ECO:0000256" key="11">
    <source>
        <dbReference type="SAM" id="MobiDB-lite"/>
    </source>
</evidence>
<keyword evidence="14" id="KW-1185">Reference proteome</keyword>
<feature type="region of interest" description="Disordered" evidence="11">
    <location>
        <begin position="1"/>
        <end position="29"/>
    </location>
</feature>
<dbReference type="VEuPathDB" id="FungiDB:AeMF1_008875"/>
<feature type="compositionally biased region" description="Basic residues" evidence="11">
    <location>
        <begin position="639"/>
        <end position="648"/>
    </location>
</feature>
<dbReference type="Proteomes" id="UP000481153">
    <property type="component" value="Unassembled WGS sequence"/>
</dbReference>
<dbReference type="InterPro" id="IPR037138">
    <property type="entry name" value="His_deacetylse_dom_sf"/>
</dbReference>
<feature type="compositionally biased region" description="Polar residues" evidence="11">
    <location>
        <begin position="10"/>
        <end position="26"/>
    </location>
</feature>
<evidence type="ECO:0000256" key="10">
    <source>
        <dbReference type="PROSITE-ProRule" id="PRU00023"/>
    </source>
</evidence>
<comment type="caution">
    <text evidence="13">The sequence shown here is derived from an EMBL/GenBank/DDBJ whole genome shotgun (WGS) entry which is preliminary data.</text>
</comment>
<evidence type="ECO:0000256" key="6">
    <source>
        <dbReference type="ARBA" id="ARBA00022853"/>
    </source>
</evidence>
<dbReference type="CDD" id="cd11599">
    <property type="entry name" value="HDAC_classII_2"/>
    <property type="match status" value="1"/>
</dbReference>